<dbReference type="Pfam" id="PF02401">
    <property type="entry name" value="LYTB"/>
    <property type="match status" value="1"/>
</dbReference>
<dbReference type="EMBL" id="JACTNZ010000003">
    <property type="protein sequence ID" value="KAG5557274.1"/>
    <property type="molecule type" value="Genomic_DNA"/>
</dbReference>
<keyword evidence="3" id="KW-0479">Metal-binding</keyword>
<comment type="cofactor">
    <cofactor evidence="1">
        <name>[4Fe-4S] cluster</name>
        <dbReference type="ChEBI" id="CHEBI:49883"/>
    </cofactor>
</comment>
<keyword evidence="2" id="KW-0004">4Fe-4S</keyword>
<dbReference type="Proteomes" id="UP000823749">
    <property type="component" value="Chromosome 3"/>
</dbReference>
<evidence type="ECO:0000313" key="11">
    <source>
        <dbReference type="EMBL" id="KAG5557274.1"/>
    </source>
</evidence>
<evidence type="ECO:0000256" key="4">
    <source>
        <dbReference type="ARBA" id="ARBA00023002"/>
    </source>
</evidence>
<evidence type="ECO:0000256" key="6">
    <source>
        <dbReference type="ARBA" id="ARBA00023014"/>
    </source>
</evidence>
<comment type="pathway">
    <text evidence="8">Isoprenoid biosynthesis; dimethylallyl diphosphate biosynthesis; dimethylallyl diphosphate from (2E)-4-hydroxy-3-methylbutenyl diphosphate: step 1/1.</text>
</comment>
<name>A0AAV6KZ07_9ERIC</name>
<dbReference type="PANTHER" id="PTHR31619">
    <property type="entry name" value="4-HYDROXY-3-METHYLBUT-2-ENYL DIPHOSPHATE REDUCTASE, CHLOROPLASTIC"/>
    <property type="match status" value="1"/>
</dbReference>
<dbReference type="AlphaFoldDB" id="A0AAV6KZ07"/>
<protein>
    <recommendedName>
        <fullName evidence="10">4-hydroxy-3-methylbut-2-enyl diphosphate reductase</fullName>
        <ecNumber evidence="10">1.17.7.4</ecNumber>
    </recommendedName>
</protein>
<evidence type="ECO:0000256" key="1">
    <source>
        <dbReference type="ARBA" id="ARBA00001966"/>
    </source>
</evidence>
<dbReference type="GO" id="GO:0051745">
    <property type="term" value="F:4-hydroxy-3-methylbut-2-enyl diphosphate reductase activity"/>
    <property type="evidence" value="ECO:0007669"/>
    <property type="project" value="UniProtKB-EC"/>
</dbReference>
<dbReference type="GO" id="GO:0046872">
    <property type="term" value="F:metal ion binding"/>
    <property type="evidence" value="ECO:0007669"/>
    <property type="project" value="UniProtKB-KW"/>
</dbReference>
<comment type="similarity">
    <text evidence="9">Belongs to the IspH family.</text>
</comment>
<evidence type="ECO:0000256" key="10">
    <source>
        <dbReference type="ARBA" id="ARBA00047177"/>
    </source>
</evidence>
<evidence type="ECO:0000256" key="5">
    <source>
        <dbReference type="ARBA" id="ARBA00023004"/>
    </source>
</evidence>
<dbReference type="EC" id="1.17.7.4" evidence="10"/>
<dbReference type="GO" id="GO:0019288">
    <property type="term" value="P:isopentenyl diphosphate biosynthetic process, methylerythritol 4-phosphate pathway"/>
    <property type="evidence" value="ECO:0007669"/>
    <property type="project" value="InterPro"/>
</dbReference>
<gene>
    <name evidence="11" type="ORF">RHGRI_007516</name>
</gene>
<organism evidence="11 12">
    <name type="scientific">Rhododendron griersonianum</name>
    <dbReference type="NCBI Taxonomy" id="479676"/>
    <lineage>
        <taxon>Eukaryota</taxon>
        <taxon>Viridiplantae</taxon>
        <taxon>Streptophyta</taxon>
        <taxon>Embryophyta</taxon>
        <taxon>Tracheophyta</taxon>
        <taxon>Spermatophyta</taxon>
        <taxon>Magnoliopsida</taxon>
        <taxon>eudicotyledons</taxon>
        <taxon>Gunneridae</taxon>
        <taxon>Pentapetalae</taxon>
        <taxon>asterids</taxon>
        <taxon>Ericales</taxon>
        <taxon>Ericaceae</taxon>
        <taxon>Ericoideae</taxon>
        <taxon>Rhodoreae</taxon>
        <taxon>Rhododendron</taxon>
    </lineage>
</organism>
<sequence>MHMELLMVNLMSTTIQDLQLVPPPEEEILLFLKCYDPLKEELQYIGRLFVKANGKPTELNHYIWWAKVSPFSLSLVVLVLWRLEEMEVQNIPINDGSKQFDVVDKGDVVVLPAFRSAVEEMMTLSDKKVQIVDTTCPWLSKVWNTVEKHKKGE</sequence>
<dbReference type="InterPro" id="IPR003451">
    <property type="entry name" value="LytB/IspH"/>
</dbReference>
<comment type="pathway">
    <text evidence="7">Isoprenoid biosynthesis; isopentenyl diphosphate biosynthesis via DXP pathway; isopentenyl diphosphate from 1-deoxy-D-xylulose 5-phosphate: step 6/6.</text>
</comment>
<keyword evidence="6" id="KW-0411">Iron-sulfur</keyword>
<evidence type="ECO:0000256" key="3">
    <source>
        <dbReference type="ARBA" id="ARBA00022723"/>
    </source>
</evidence>
<dbReference type="GO" id="GO:0051539">
    <property type="term" value="F:4 iron, 4 sulfur cluster binding"/>
    <property type="evidence" value="ECO:0007669"/>
    <property type="project" value="UniProtKB-KW"/>
</dbReference>
<evidence type="ECO:0000256" key="8">
    <source>
        <dbReference type="ARBA" id="ARBA00046314"/>
    </source>
</evidence>
<proteinExistence type="inferred from homology"/>
<reference evidence="11" key="1">
    <citation type="submission" date="2020-08" db="EMBL/GenBank/DDBJ databases">
        <title>Plant Genome Project.</title>
        <authorList>
            <person name="Zhang R.-G."/>
        </authorList>
    </citation>
    <scope>NUCLEOTIDE SEQUENCE</scope>
    <source>
        <strain evidence="11">WSP0</strain>
        <tissue evidence="11">Leaf</tissue>
    </source>
</reference>
<dbReference type="PANTHER" id="PTHR31619:SF5">
    <property type="entry name" value="4-HYDROXY-3-METHYLBUT-2-ENYL DIPHOSPHATE REDUCTASE, CHLOROPLASTIC"/>
    <property type="match status" value="1"/>
</dbReference>
<keyword evidence="12" id="KW-1185">Reference proteome</keyword>
<evidence type="ECO:0000313" key="12">
    <source>
        <dbReference type="Proteomes" id="UP000823749"/>
    </source>
</evidence>
<evidence type="ECO:0000256" key="9">
    <source>
        <dbReference type="ARBA" id="ARBA00046335"/>
    </source>
</evidence>
<evidence type="ECO:0000256" key="2">
    <source>
        <dbReference type="ARBA" id="ARBA00022485"/>
    </source>
</evidence>
<dbReference type="GO" id="GO:0050992">
    <property type="term" value="P:dimethylallyl diphosphate biosynthetic process"/>
    <property type="evidence" value="ECO:0007669"/>
    <property type="project" value="InterPro"/>
</dbReference>
<evidence type="ECO:0000256" key="7">
    <source>
        <dbReference type="ARBA" id="ARBA00046313"/>
    </source>
</evidence>
<comment type="caution">
    <text evidence="11">The sequence shown here is derived from an EMBL/GenBank/DDBJ whole genome shotgun (WGS) entry which is preliminary data.</text>
</comment>
<keyword evidence="5" id="KW-0408">Iron</keyword>
<dbReference type="Gene3D" id="3.10.20.90">
    <property type="entry name" value="Phosphatidylinositol 3-kinase Catalytic Subunit, Chain A, domain 1"/>
    <property type="match status" value="1"/>
</dbReference>
<keyword evidence="4" id="KW-0560">Oxidoreductase</keyword>
<dbReference type="GO" id="GO:0140096">
    <property type="term" value="F:catalytic activity, acting on a protein"/>
    <property type="evidence" value="ECO:0007669"/>
    <property type="project" value="UniProtKB-ARBA"/>
</dbReference>
<accession>A0AAV6KZ07</accession>